<dbReference type="GO" id="GO:0005524">
    <property type="term" value="F:ATP binding"/>
    <property type="evidence" value="ECO:0007669"/>
    <property type="project" value="InterPro"/>
</dbReference>
<name>A0A0S7BVD6_9BACT</name>
<dbReference type="InterPro" id="IPR027417">
    <property type="entry name" value="P-loop_NTPase"/>
</dbReference>
<sequence>MLNIILQMKEKFNEEEKGLDEDQISSDVEYYIANEREIQRRRKGIESQINIDIIIKRLNDWIQQQIIIGSSIGQINMNSIYLDLIYELLKAKKVKTQSIDKEPVLRSFDVIDEKIKEYSMFGLVNELDFSKIKAILSTTTEEQLFSAFPIIESFISTLNARLDALKKIHEIILSLINSVNTYFSNKRLSYNIKTGFIVKYITGEDINFNVLSSGEKQLLILLCNVIIASERATIFIIDEPELSLNIKWQRQLLQTLLTLNKEGHVQFLIATHSIELLTTFNNYTIKLESKR</sequence>
<dbReference type="Pfam" id="PF13304">
    <property type="entry name" value="AAA_21"/>
    <property type="match status" value="1"/>
</dbReference>
<dbReference type="InterPro" id="IPR051396">
    <property type="entry name" value="Bact_Antivir_Def_Nuclease"/>
</dbReference>
<dbReference type="PATRIC" id="fig|1678841.3.peg.3400"/>
<keyword evidence="3" id="KW-1185">Reference proteome</keyword>
<gene>
    <name evidence="2" type="ORF">TBC1_12654</name>
</gene>
<evidence type="ECO:0000313" key="3">
    <source>
        <dbReference type="Proteomes" id="UP000053091"/>
    </source>
</evidence>
<feature type="domain" description="ATPase AAA-type core" evidence="1">
    <location>
        <begin position="177"/>
        <end position="277"/>
    </location>
</feature>
<dbReference type="STRING" id="1678841.TBC1_12654"/>
<dbReference type="Proteomes" id="UP000053091">
    <property type="component" value="Unassembled WGS sequence"/>
</dbReference>
<evidence type="ECO:0000259" key="1">
    <source>
        <dbReference type="Pfam" id="PF13304"/>
    </source>
</evidence>
<protein>
    <submittedName>
        <fullName evidence="2">Protein containing AAA domain</fullName>
    </submittedName>
</protein>
<dbReference type="EMBL" id="DF968183">
    <property type="protein sequence ID" value="GAP44842.1"/>
    <property type="molecule type" value="Genomic_DNA"/>
</dbReference>
<dbReference type="Gene3D" id="3.40.50.300">
    <property type="entry name" value="P-loop containing nucleotide triphosphate hydrolases"/>
    <property type="match status" value="1"/>
</dbReference>
<proteinExistence type="predicted"/>
<evidence type="ECO:0000313" key="2">
    <source>
        <dbReference type="EMBL" id="GAP44842.1"/>
    </source>
</evidence>
<dbReference type="AlphaFoldDB" id="A0A0S7BVD6"/>
<dbReference type="PANTHER" id="PTHR43581:SF2">
    <property type="entry name" value="EXCINUCLEASE ATPASE SUBUNIT"/>
    <property type="match status" value="1"/>
</dbReference>
<dbReference type="InterPro" id="IPR003959">
    <property type="entry name" value="ATPase_AAA_core"/>
</dbReference>
<dbReference type="PANTHER" id="PTHR43581">
    <property type="entry name" value="ATP/GTP PHOSPHATASE"/>
    <property type="match status" value="1"/>
</dbReference>
<dbReference type="GO" id="GO:0016887">
    <property type="term" value="F:ATP hydrolysis activity"/>
    <property type="evidence" value="ECO:0007669"/>
    <property type="project" value="InterPro"/>
</dbReference>
<organism evidence="2">
    <name type="scientific">Lentimicrobium saccharophilum</name>
    <dbReference type="NCBI Taxonomy" id="1678841"/>
    <lineage>
        <taxon>Bacteria</taxon>
        <taxon>Pseudomonadati</taxon>
        <taxon>Bacteroidota</taxon>
        <taxon>Bacteroidia</taxon>
        <taxon>Bacteroidales</taxon>
        <taxon>Lentimicrobiaceae</taxon>
        <taxon>Lentimicrobium</taxon>
    </lineage>
</organism>
<accession>A0A0S7BVD6</accession>
<dbReference type="SUPFAM" id="SSF52540">
    <property type="entry name" value="P-loop containing nucleoside triphosphate hydrolases"/>
    <property type="match status" value="1"/>
</dbReference>
<reference evidence="2" key="1">
    <citation type="journal article" date="2015" name="Genome Announc.">
        <title>Draft Genome Sequence of Bacteroidales Strain TBC1, a Novel Isolate from a Methanogenic Wastewater Treatment System.</title>
        <authorList>
            <person name="Tourlousse D.M."/>
            <person name="Matsuura N."/>
            <person name="Sun L."/>
            <person name="Toyonaga M."/>
            <person name="Kuroda K."/>
            <person name="Ohashi A."/>
            <person name="Cruz R."/>
            <person name="Yamaguchi T."/>
            <person name="Sekiguchi Y."/>
        </authorList>
    </citation>
    <scope>NUCLEOTIDE SEQUENCE [LARGE SCALE GENOMIC DNA]</scope>
    <source>
        <strain evidence="2">TBC1</strain>
    </source>
</reference>